<feature type="chain" id="PRO_5004733350" evidence="1">
    <location>
        <begin position="20"/>
        <end position="306"/>
    </location>
</feature>
<dbReference type="OrthoDB" id="5538558at2759"/>
<evidence type="ECO:0000313" key="3">
    <source>
        <dbReference type="Proteomes" id="UP000018001"/>
    </source>
</evidence>
<dbReference type="InterPro" id="IPR029069">
    <property type="entry name" value="HotDog_dom_sf"/>
</dbReference>
<dbReference type="SUPFAM" id="SSF54637">
    <property type="entry name" value="Thioesterase/thiol ester dehydrase-isomerase"/>
    <property type="match status" value="1"/>
</dbReference>
<dbReference type="Pfam" id="PF13279">
    <property type="entry name" value="4HBT_2"/>
    <property type="match status" value="1"/>
</dbReference>
<protein>
    <submittedName>
        <fullName evidence="2">Uncharacterized protein</fullName>
    </submittedName>
</protein>
<dbReference type="HOGENOM" id="CLU_909105_0_0_1"/>
<evidence type="ECO:0000256" key="1">
    <source>
        <dbReference type="SAM" id="SignalP"/>
    </source>
</evidence>
<organism evidence="2 3">
    <name type="scientific">Byssochlamys spectabilis (strain No. 5 / NBRC 109023)</name>
    <name type="common">Paecilomyces variotii</name>
    <dbReference type="NCBI Taxonomy" id="1356009"/>
    <lineage>
        <taxon>Eukaryota</taxon>
        <taxon>Fungi</taxon>
        <taxon>Dikarya</taxon>
        <taxon>Ascomycota</taxon>
        <taxon>Pezizomycotina</taxon>
        <taxon>Eurotiomycetes</taxon>
        <taxon>Eurotiomycetidae</taxon>
        <taxon>Eurotiales</taxon>
        <taxon>Thermoascaceae</taxon>
        <taxon>Paecilomyces</taxon>
    </lineage>
</organism>
<dbReference type="Proteomes" id="UP000018001">
    <property type="component" value="Unassembled WGS sequence"/>
</dbReference>
<dbReference type="Gene3D" id="3.10.129.10">
    <property type="entry name" value="Hotdog Thioesterase"/>
    <property type="match status" value="1"/>
</dbReference>
<proteinExistence type="predicted"/>
<dbReference type="eggNOG" id="ENOG502SMSA">
    <property type="taxonomic scope" value="Eukaryota"/>
</dbReference>
<keyword evidence="3" id="KW-1185">Reference proteome</keyword>
<dbReference type="AlphaFoldDB" id="V5FSH9"/>
<accession>V5FSH9</accession>
<evidence type="ECO:0000313" key="2">
    <source>
        <dbReference type="EMBL" id="GAD94983.1"/>
    </source>
</evidence>
<dbReference type="InParanoid" id="V5FSH9"/>
<sequence>MKLISILASMAALVGFSSAVIVDLYHDNNCQDFFYTIEVDPLTCAAPPAGFSSMIPRGDFGHLRVYSENNCAGSLGTEYGDEWNGRCAGFDTCNSLTYFSPYGRAGAEAPHPNYIDEWTLRRTRALRTLEAMGYEPQTMAEIGVTFAEDQDPCGHVTTAQYIPYFVPCWYRAQESITEFLSPEEYQDMIRGRSVIPVMKNYELAFQRQVKYLDALIAVYREEKVTPGTACLYSLKQQAIVAQTTGTTTWVNAKTRRPIDIRTLGGGWPDFYGGFAKKAQRNVALKEKFEKGHRPRQSGKQAIRSRI</sequence>
<keyword evidence="1" id="KW-0732">Signal</keyword>
<comment type="caution">
    <text evidence="2">The sequence shown here is derived from an EMBL/GenBank/DDBJ whole genome shotgun (WGS) entry which is preliminary data.</text>
</comment>
<gene>
    <name evidence="2" type="ORF">PVAR5_3617</name>
</gene>
<feature type="signal peptide" evidence="1">
    <location>
        <begin position="1"/>
        <end position="19"/>
    </location>
</feature>
<name>V5FSH9_BYSSN</name>
<reference evidence="3" key="1">
    <citation type="journal article" date="2014" name="Genome Announc.">
        <title>Draft genome sequence of the formaldehyde-resistant fungus Byssochlamys spectabilis No. 5 (anamorph Paecilomyces variotii No. 5) (NBRC109023).</title>
        <authorList>
            <person name="Oka T."/>
            <person name="Ekino K."/>
            <person name="Fukuda K."/>
            <person name="Nomura Y."/>
        </authorList>
    </citation>
    <scope>NUCLEOTIDE SEQUENCE [LARGE SCALE GENOMIC DNA]</scope>
    <source>
        <strain evidence="3">No. 5 / NBRC 109023</strain>
    </source>
</reference>
<dbReference type="EMBL" id="BAUL01000107">
    <property type="protein sequence ID" value="GAD94983.1"/>
    <property type="molecule type" value="Genomic_DNA"/>
</dbReference>